<evidence type="ECO:0000256" key="2">
    <source>
        <dbReference type="ARBA" id="ARBA00022737"/>
    </source>
</evidence>
<dbReference type="PANTHER" id="PTHR36766">
    <property type="entry name" value="PLANT BROAD-SPECTRUM MILDEW RESISTANCE PROTEIN RPW8"/>
    <property type="match status" value="1"/>
</dbReference>
<evidence type="ECO:0000256" key="3">
    <source>
        <dbReference type="ARBA" id="ARBA00022821"/>
    </source>
</evidence>
<dbReference type="PRINTS" id="PR00364">
    <property type="entry name" value="DISEASERSIST"/>
</dbReference>
<feature type="domain" description="NB-ARC" evidence="4">
    <location>
        <begin position="152"/>
        <end position="205"/>
    </location>
</feature>
<dbReference type="Proteomes" id="UP001058974">
    <property type="component" value="Chromosome 2"/>
</dbReference>
<dbReference type="GO" id="GO:0043531">
    <property type="term" value="F:ADP binding"/>
    <property type="evidence" value="ECO:0007669"/>
    <property type="project" value="InterPro"/>
</dbReference>
<dbReference type="Pfam" id="PF25019">
    <property type="entry name" value="LRR_R13L1-DRL21"/>
    <property type="match status" value="1"/>
</dbReference>
<protein>
    <submittedName>
        <fullName evidence="8">Uncharacterized protein</fullName>
    </submittedName>
</protein>
<dbReference type="PANTHER" id="PTHR36766:SF40">
    <property type="entry name" value="DISEASE RESISTANCE PROTEIN RGA3"/>
    <property type="match status" value="1"/>
</dbReference>
<evidence type="ECO:0000259" key="4">
    <source>
        <dbReference type="Pfam" id="PF00931"/>
    </source>
</evidence>
<evidence type="ECO:0000259" key="5">
    <source>
        <dbReference type="Pfam" id="PF23247"/>
    </source>
</evidence>
<dbReference type="InterPro" id="IPR057135">
    <property type="entry name" value="At4g27190-like_LRR"/>
</dbReference>
<dbReference type="EMBL" id="JAMSHJ010000002">
    <property type="protein sequence ID" value="KAI5438160.1"/>
    <property type="molecule type" value="Genomic_DNA"/>
</dbReference>
<sequence>MDVAIVSHSIHNILRWTNSLKPLVNRLSGIDIDQINNNLIEINDKVKEAKQNHFHGSEEILPWLQKVKEIIIDFNDLMEDIHQKEINTSTVSLFRWVLSIRSRVRVTFQVMKAAENIKTLTKEAKGFLFSVQEERTKFEHHVFEKITMVGRENEKKEIIDQLLKLKISVVVIVGGSGIGKTKLARLICEDQQVKSHFDFPPIWIDSHHETFHVSAAITGKRRLLVLDDLRIEIKLDLEKLQQKLIDSGGAGSAILITTCSHHVANTLAGFASRFVLKGLNEHESRLLFQQIRGTTSTSTSTSTSTNNKQDIEWEIVKDCGGVPLWILIIATLMKNHSGGGDLILEAKQIADVETKFLQEVESIYYDYLPTHQKLCFALCSLFSSDYLIDAERLTQLWTAEGFLTIPYQQLDRACFQDFVSLVFHQEEENGVYRMSRLMHKLAKIVAGDENIIVDSMGEVVKEVMLRASFDFGLDLSCGIPDSVFEKAKKLRTILLSYKNTNNPRLPHEVKMTTSTCDKIFNTFKSLRVLDLHDLGIKVVPTSIQEMKYLRYLDLSHNNIEKLPSCITKLIHLQTLKLSYCHVLKELPRDLQDLAQLKHLDIEGCLDLTHMPAGINNLTSLQTLSLFVASKKHVITTGLRELADLNNLRGTLEILHLEQVKFYPSNEGANDEILKNKRHLQHLTLRWDHDDDEEKNDGVDIDNSDEKLLECLQPHPSLEVLFVVGYNGHSFSNWLVSLQCLVKFTLNDCHKCISLPPMDHLPLLKVLHLRRLNSLEFISKNSTELEVGSTSSTTPIFFPSLKELTISDCPNLKSWWENDEILKNKRPSFTCISKVSIRCCPKLACMPLCTDLDEELVLVDSNLRSMRETETTSEAVLRPLLQLKSMVIERIEESPPQSWLMNFILLEKLHIRDCFNLKSLPQGFKSLSSLKSLSIERCQEFDLENSEGEWEGLKNLHSLTLRSIPKLKSLTQGIGNVLSLKDITIYDCHALTSLPESIGNLTLLEKLFISECRNLDSLPKGMEKIESLHTLIIVDCPLLLPRCQPDTGDDWPQIAHIKNKLVRETPQDLRD</sequence>
<dbReference type="InterPro" id="IPR032675">
    <property type="entry name" value="LRR_dom_sf"/>
</dbReference>
<dbReference type="Gene3D" id="3.40.50.300">
    <property type="entry name" value="P-loop containing nucleotide triphosphate hydrolases"/>
    <property type="match status" value="1"/>
</dbReference>
<dbReference type="Gene3D" id="1.10.8.430">
    <property type="entry name" value="Helical domain of apoptotic protease-activating factors"/>
    <property type="match status" value="1"/>
</dbReference>
<dbReference type="InterPro" id="IPR042197">
    <property type="entry name" value="Apaf_helical"/>
</dbReference>
<evidence type="ECO:0000259" key="6">
    <source>
        <dbReference type="Pfam" id="PF23559"/>
    </source>
</evidence>
<dbReference type="SUPFAM" id="SSF52540">
    <property type="entry name" value="P-loop containing nucleoside triphosphate hydrolases"/>
    <property type="match status" value="1"/>
</dbReference>
<keyword evidence="1" id="KW-0433">Leucine-rich repeat</keyword>
<accession>A0A9D4YID8</accession>
<proteinExistence type="predicted"/>
<comment type="caution">
    <text evidence="8">The sequence shown here is derived from an EMBL/GenBank/DDBJ whole genome shotgun (WGS) entry which is preliminary data.</text>
</comment>
<feature type="domain" description="R13L1/DRL21-like LRR repeat region" evidence="7">
    <location>
        <begin position="638"/>
        <end position="770"/>
    </location>
</feature>
<evidence type="ECO:0000313" key="9">
    <source>
        <dbReference type="Proteomes" id="UP001058974"/>
    </source>
</evidence>
<feature type="domain" description="Disease resistance protein At4g27190-like leucine-rich repeats" evidence="5">
    <location>
        <begin position="895"/>
        <end position="1012"/>
    </location>
</feature>
<keyword evidence="9" id="KW-1185">Reference proteome</keyword>
<dbReference type="OrthoDB" id="1397969at2759"/>
<organism evidence="8 9">
    <name type="scientific">Pisum sativum</name>
    <name type="common">Garden pea</name>
    <name type="synonym">Lathyrus oleraceus</name>
    <dbReference type="NCBI Taxonomy" id="3888"/>
    <lineage>
        <taxon>Eukaryota</taxon>
        <taxon>Viridiplantae</taxon>
        <taxon>Streptophyta</taxon>
        <taxon>Embryophyta</taxon>
        <taxon>Tracheophyta</taxon>
        <taxon>Spermatophyta</taxon>
        <taxon>Magnoliopsida</taxon>
        <taxon>eudicotyledons</taxon>
        <taxon>Gunneridae</taxon>
        <taxon>Pentapetalae</taxon>
        <taxon>rosids</taxon>
        <taxon>fabids</taxon>
        <taxon>Fabales</taxon>
        <taxon>Fabaceae</taxon>
        <taxon>Papilionoideae</taxon>
        <taxon>50 kb inversion clade</taxon>
        <taxon>NPAAA clade</taxon>
        <taxon>Hologalegina</taxon>
        <taxon>IRL clade</taxon>
        <taxon>Fabeae</taxon>
        <taxon>Lathyrus</taxon>
    </lineage>
</organism>
<feature type="domain" description="Disease resistance protein winged helix" evidence="6">
    <location>
        <begin position="381"/>
        <end position="442"/>
    </location>
</feature>
<dbReference type="InterPro" id="IPR056789">
    <property type="entry name" value="LRR_R13L1-DRL21"/>
</dbReference>
<name>A0A9D4YID8_PEA</name>
<evidence type="ECO:0000259" key="7">
    <source>
        <dbReference type="Pfam" id="PF25019"/>
    </source>
</evidence>
<evidence type="ECO:0000313" key="8">
    <source>
        <dbReference type="EMBL" id="KAI5438160.1"/>
    </source>
</evidence>
<reference evidence="8 9" key="1">
    <citation type="journal article" date="2022" name="Nat. Genet.">
        <title>Improved pea reference genome and pan-genome highlight genomic features and evolutionary characteristics.</title>
        <authorList>
            <person name="Yang T."/>
            <person name="Liu R."/>
            <person name="Luo Y."/>
            <person name="Hu S."/>
            <person name="Wang D."/>
            <person name="Wang C."/>
            <person name="Pandey M.K."/>
            <person name="Ge S."/>
            <person name="Xu Q."/>
            <person name="Li N."/>
            <person name="Li G."/>
            <person name="Huang Y."/>
            <person name="Saxena R.K."/>
            <person name="Ji Y."/>
            <person name="Li M."/>
            <person name="Yan X."/>
            <person name="He Y."/>
            <person name="Liu Y."/>
            <person name="Wang X."/>
            <person name="Xiang C."/>
            <person name="Varshney R.K."/>
            <person name="Ding H."/>
            <person name="Gao S."/>
            <person name="Zong X."/>
        </authorList>
    </citation>
    <scope>NUCLEOTIDE SEQUENCE [LARGE SCALE GENOMIC DNA]</scope>
    <source>
        <strain evidence="8 9">cv. Zhongwan 6</strain>
    </source>
</reference>
<dbReference type="GO" id="GO:0006952">
    <property type="term" value="P:defense response"/>
    <property type="evidence" value="ECO:0007669"/>
    <property type="project" value="UniProtKB-KW"/>
</dbReference>
<dbReference type="AlphaFoldDB" id="A0A9D4YID8"/>
<dbReference type="Pfam" id="PF00931">
    <property type="entry name" value="NB-ARC"/>
    <property type="match status" value="1"/>
</dbReference>
<dbReference type="InterPro" id="IPR001611">
    <property type="entry name" value="Leu-rich_rpt"/>
</dbReference>
<dbReference type="InterPro" id="IPR058922">
    <property type="entry name" value="WHD_DRP"/>
</dbReference>
<dbReference type="Gramene" id="Psat02G0405100-T1">
    <property type="protein sequence ID" value="KAI5438160.1"/>
    <property type="gene ID" value="KIW84_024051"/>
</dbReference>
<dbReference type="InterPro" id="IPR027417">
    <property type="entry name" value="P-loop_NTPase"/>
</dbReference>
<dbReference type="Gene3D" id="3.80.10.10">
    <property type="entry name" value="Ribonuclease Inhibitor"/>
    <property type="match status" value="4"/>
</dbReference>
<dbReference type="Pfam" id="PF23247">
    <property type="entry name" value="LRR_RPS2"/>
    <property type="match status" value="1"/>
</dbReference>
<dbReference type="Pfam" id="PF23559">
    <property type="entry name" value="WHD_DRP"/>
    <property type="match status" value="1"/>
</dbReference>
<dbReference type="InterPro" id="IPR002182">
    <property type="entry name" value="NB-ARC"/>
</dbReference>
<dbReference type="Gene3D" id="1.10.10.10">
    <property type="entry name" value="Winged helix-like DNA-binding domain superfamily/Winged helix DNA-binding domain"/>
    <property type="match status" value="1"/>
</dbReference>
<keyword evidence="2" id="KW-0677">Repeat</keyword>
<dbReference type="SUPFAM" id="SSF52058">
    <property type="entry name" value="L domain-like"/>
    <property type="match status" value="2"/>
</dbReference>
<evidence type="ECO:0000256" key="1">
    <source>
        <dbReference type="ARBA" id="ARBA00022614"/>
    </source>
</evidence>
<dbReference type="InterPro" id="IPR036388">
    <property type="entry name" value="WH-like_DNA-bd_sf"/>
</dbReference>
<dbReference type="PROSITE" id="PS51450">
    <property type="entry name" value="LRR"/>
    <property type="match status" value="1"/>
</dbReference>
<dbReference type="Pfam" id="PF13855">
    <property type="entry name" value="LRR_8"/>
    <property type="match status" value="1"/>
</dbReference>
<gene>
    <name evidence="8" type="ORF">KIW84_024051</name>
</gene>
<keyword evidence="3" id="KW-0611">Plant defense</keyword>